<dbReference type="Gene3D" id="1.20.5.110">
    <property type="match status" value="1"/>
</dbReference>
<dbReference type="GO" id="GO:0015031">
    <property type="term" value="P:protein transport"/>
    <property type="evidence" value="ECO:0007669"/>
    <property type="project" value="UniProtKB-KW"/>
</dbReference>
<evidence type="ECO:0000256" key="15">
    <source>
        <dbReference type="SAM" id="MobiDB-lite"/>
    </source>
</evidence>
<protein>
    <recommendedName>
        <fullName evidence="4">Syntaxin-18</fullName>
    </recommendedName>
</protein>
<dbReference type="EMBL" id="QKKF02032163">
    <property type="protein sequence ID" value="RZF34276.1"/>
    <property type="molecule type" value="Genomic_DNA"/>
</dbReference>
<evidence type="ECO:0000256" key="4">
    <source>
        <dbReference type="ARBA" id="ARBA00019409"/>
    </source>
</evidence>
<dbReference type="AlphaFoldDB" id="A0A482WM10"/>
<dbReference type="GO" id="GO:0005789">
    <property type="term" value="C:endoplasmic reticulum membrane"/>
    <property type="evidence" value="ECO:0007669"/>
    <property type="project" value="UniProtKB-SubCell"/>
</dbReference>
<evidence type="ECO:0000256" key="2">
    <source>
        <dbReference type="ARBA" id="ARBA00004389"/>
    </source>
</evidence>
<organism evidence="18 19">
    <name type="scientific">Laodelphax striatellus</name>
    <name type="common">Small brown planthopper</name>
    <name type="synonym">Delphax striatella</name>
    <dbReference type="NCBI Taxonomy" id="195883"/>
    <lineage>
        <taxon>Eukaryota</taxon>
        <taxon>Metazoa</taxon>
        <taxon>Ecdysozoa</taxon>
        <taxon>Arthropoda</taxon>
        <taxon>Hexapoda</taxon>
        <taxon>Insecta</taxon>
        <taxon>Pterygota</taxon>
        <taxon>Neoptera</taxon>
        <taxon>Paraneoptera</taxon>
        <taxon>Hemiptera</taxon>
        <taxon>Auchenorrhyncha</taxon>
        <taxon>Fulgoroidea</taxon>
        <taxon>Delphacidae</taxon>
        <taxon>Criomorphinae</taxon>
        <taxon>Laodelphax</taxon>
    </lineage>
</organism>
<keyword evidence="19" id="KW-1185">Reference proteome</keyword>
<evidence type="ECO:0000256" key="14">
    <source>
        <dbReference type="SAM" id="Coils"/>
    </source>
</evidence>
<dbReference type="FunFam" id="1.20.5.110:FF:000015">
    <property type="entry name" value="Syntaxin-18, putative"/>
    <property type="match status" value="1"/>
</dbReference>
<accession>A0A482WM10</accession>
<feature type="region of interest" description="Disordered" evidence="15">
    <location>
        <begin position="173"/>
        <end position="225"/>
    </location>
</feature>
<keyword evidence="10 16" id="KW-1133">Transmembrane helix</keyword>
<evidence type="ECO:0000313" key="18">
    <source>
        <dbReference type="EMBL" id="RZF34276.1"/>
    </source>
</evidence>
<dbReference type="Pfam" id="PF10496">
    <property type="entry name" value="Syntaxin-18_N"/>
    <property type="match status" value="1"/>
</dbReference>
<evidence type="ECO:0000256" key="16">
    <source>
        <dbReference type="SAM" id="Phobius"/>
    </source>
</evidence>
<keyword evidence="9" id="KW-0653">Protein transport</keyword>
<keyword evidence="11 14" id="KW-0175">Coiled coil</keyword>
<feature type="transmembrane region" description="Helical" evidence="16">
    <location>
        <begin position="314"/>
        <end position="335"/>
    </location>
</feature>
<dbReference type="SUPFAM" id="SSF58038">
    <property type="entry name" value="SNARE fusion complex"/>
    <property type="match status" value="1"/>
</dbReference>
<keyword evidence="5" id="KW-0813">Transport</keyword>
<evidence type="ECO:0000256" key="7">
    <source>
        <dbReference type="ARBA" id="ARBA00022824"/>
    </source>
</evidence>
<dbReference type="Proteomes" id="UP000291343">
    <property type="component" value="Unassembled WGS sequence"/>
</dbReference>
<dbReference type="PANTHER" id="PTHR15959">
    <property type="entry name" value="SYNTAXIN-18"/>
    <property type="match status" value="1"/>
</dbReference>
<keyword evidence="8" id="KW-0931">ER-Golgi transport</keyword>
<evidence type="ECO:0000259" key="17">
    <source>
        <dbReference type="Pfam" id="PF10496"/>
    </source>
</evidence>
<comment type="function">
    <text evidence="1">Syntaxin that may be involved in targeting and fusion of Golgi-derived retrograde transport vesicles with the ER.</text>
</comment>
<proteinExistence type="inferred from homology"/>
<dbReference type="OrthoDB" id="342981at2759"/>
<comment type="caution">
    <text evidence="18">The sequence shown here is derived from an EMBL/GenBank/DDBJ whole genome shotgun (WGS) entry which is preliminary data.</text>
</comment>
<gene>
    <name evidence="18" type="ORF">LSTR_LSTR010250</name>
</gene>
<evidence type="ECO:0000256" key="13">
    <source>
        <dbReference type="ARBA" id="ARBA00046280"/>
    </source>
</evidence>
<keyword evidence="6 16" id="KW-0812">Transmembrane</keyword>
<comment type="subcellular location">
    <subcellularLocation>
        <location evidence="13">Endomembrane system</location>
        <topology evidence="13">Single-pass type IV membrane protein</topology>
    </subcellularLocation>
    <subcellularLocation>
        <location evidence="2">Endoplasmic reticulum membrane</location>
        <topology evidence="2">Single-pass membrane protein</topology>
    </subcellularLocation>
</comment>
<dbReference type="GO" id="GO:0031201">
    <property type="term" value="C:SNARE complex"/>
    <property type="evidence" value="ECO:0007669"/>
    <property type="project" value="TreeGrafter"/>
</dbReference>
<evidence type="ECO:0000256" key="3">
    <source>
        <dbReference type="ARBA" id="ARBA00009063"/>
    </source>
</evidence>
<reference evidence="18 19" key="1">
    <citation type="journal article" date="2017" name="Gigascience">
        <title>Genome sequence of the small brown planthopper, Laodelphax striatellus.</title>
        <authorList>
            <person name="Zhu J."/>
            <person name="Jiang F."/>
            <person name="Wang X."/>
            <person name="Yang P."/>
            <person name="Bao Y."/>
            <person name="Zhao W."/>
            <person name="Wang W."/>
            <person name="Lu H."/>
            <person name="Wang Q."/>
            <person name="Cui N."/>
            <person name="Li J."/>
            <person name="Chen X."/>
            <person name="Luo L."/>
            <person name="Yu J."/>
            <person name="Kang L."/>
            <person name="Cui F."/>
        </authorList>
    </citation>
    <scope>NUCLEOTIDE SEQUENCE [LARGE SCALE GENOMIC DNA]</scope>
    <source>
        <strain evidence="18">Lst14</strain>
    </source>
</reference>
<dbReference type="STRING" id="195883.A0A482WM10"/>
<evidence type="ECO:0000256" key="5">
    <source>
        <dbReference type="ARBA" id="ARBA00022448"/>
    </source>
</evidence>
<feature type="compositionally biased region" description="Polar residues" evidence="15">
    <location>
        <begin position="213"/>
        <end position="225"/>
    </location>
</feature>
<evidence type="ECO:0000256" key="1">
    <source>
        <dbReference type="ARBA" id="ARBA00003746"/>
    </source>
</evidence>
<evidence type="ECO:0000256" key="8">
    <source>
        <dbReference type="ARBA" id="ARBA00022892"/>
    </source>
</evidence>
<dbReference type="InterPro" id="IPR019529">
    <property type="entry name" value="Syntaxin-18_N"/>
</dbReference>
<dbReference type="GO" id="GO:0006890">
    <property type="term" value="P:retrograde vesicle-mediated transport, Golgi to endoplasmic reticulum"/>
    <property type="evidence" value="ECO:0007669"/>
    <property type="project" value="TreeGrafter"/>
</dbReference>
<evidence type="ECO:0000256" key="10">
    <source>
        <dbReference type="ARBA" id="ARBA00022989"/>
    </source>
</evidence>
<comment type="similarity">
    <text evidence="3">Belongs to the syntaxin family.</text>
</comment>
<keyword evidence="7" id="KW-0256">Endoplasmic reticulum</keyword>
<dbReference type="SMR" id="A0A482WM10"/>
<evidence type="ECO:0000256" key="9">
    <source>
        <dbReference type="ARBA" id="ARBA00022927"/>
    </source>
</evidence>
<sequence length="337" mass="38588">MDITTLFKACVKTVRMRNKAFGTDLYPANDSFDKNRILRTTNNEFLVRAKDVLGQISRLQEFLKEHRKAYLNFGGHLSDLPSMTDLERDKIDTGAQRIMKTCSNLILDFKRKSAMQDGPPQLLEHQDAALQLIEDFLKDVCKKYSEMKAIRIKRTLETQKMSKLSSAEVPITPASPNIIRRPSAESINTVDDTRELSNEITSSSSSTTKRSSIYLSDSGSDPNLQDDQLSAEELQIFENENEQLYNDLNSLNEEVRQIESKVVKIAELQEIFTEKVLEQERDIERIGTTLVGTTENLKDANTHIRKAIENSASLRFYVLFFLLVLSFTLLFLDWYNP</sequence>
<feature type="domain" description="SNARE-complex protein Syntaxin-18 N-terminal" evidence="17">
    <location>
        <begin position="1"/>
        <end position="91"/>
    </location>
</feature>
<dbReference type="InParanoid" id="A0A482WM10"/>
<name>A0A482WM10_LAOST</name>
<dbReference type="FunCoup" id="A0A482WM10">
    <property type="interactions" value="1828"/>
</dbReference>
<evidence type="ECO:0000256" key="11">
    <source>
        <dbReference type="ARBA" id="ARBA00023054"/>
    </source>
</evidence>
<dbReference type="PANTHER" id="PTHR15959:SF0">
    <property type="entry name" value="SYNTAXIN-18"/>
    <property type="match status" value="1"/>
</dbReference>
<keyword evidence="12 16" id="KW-0472">Membrane</keyword>
<evidence type="ECO:0000313" key="19">
    <source>
        <dbReference type="Proteomes" id="UP000291343"/>
    </source>
</evidence>
<feature type="compositionally biased region" description="Low complexity" evidence="15">
    <location>
        <begin position="201"/>
        <end position="212"/>
    </location>
</feature>
<evidence type="ECO:0000256" key="12">
    <source>
        <dbReference type="ARBA" id="ARBA00023136"/>
    </source>
</evidence>
<evidence type="ECO:0000256" key="6">
    <source>
        <dbReference type="ARBA" id="ARBA00022692"/>
    </source>
</evidence>
<feature type="coiled-coil region" evidence="14">
    <location>
        <begin position="234"/>
        <end position="268"/>
    </location>
</feature>